<dbReference type="InterPro" id="IPR001387">
    <property type="entry name" value="Cro/C1-type_HTH"/>
</dbReference>
<proteinExistence type="predicted"/>
<dbReference type="RefSeq" id="WP_105981765.1">
    <property type="nucleotide sequence ID" value="NZ_MQUC01000003.1"/>
</dbReference>
<keyword evidence="5" id="KW-1185">Reference proteome</keyword>
<gene>
    <name evidence="4" type="ORF">BST86_01740</name>
</gene>
<dbReference type="PANTHER" id="PTHR46797:SF1">
    <property type="entry name" value="METHYLPHOSPHONATE SYNTHASE"/>
    <property type="match status" value="1"/>
</dbReference>
<comment type="caution">
    <text evidence="4">The sequence shown here is derived from an EMBL/GenBank/DDBJ whole genome shotgun (WGS) entry which is preliminary data.</text>
</comment>
<dbReference type="SMART" id="SM00530">
    <property type="entry name" value="HTH_XRE"/>
    <property type="match status" value="1"/>
</dbReference>
<evidence type="ECO:0000256" key="1">
    <source>
        <dbReference type="ARBA" id="ARBA00023125"/>
    </source>
</evidence>
<dbReference type="GO" id="GO:0005829">
    <property type="term" value="C:cytosol"/>
    <property type="evidence" value="ECO:0007669"/>
    <property type="project" value="TreeGrafter"/>
</dbReference>
<protein>
    <recommendedName>
        <fullName evidence="3">HTH cro/C1-type domain-containing protein</fullName>
    </recommendedName>
</protein>
<keyword evidence="2" id="KW-1133">Transmembrane helix</keyword>
<name>A0A2S9WR13_9FLAO</name>
<feature type="transmembrane region" description="Helical" evidence="2">
    <location>
        <begin position="193"/>
        <end position="215"/>
    </location>
</feature>
<dbReference type="PROSITE" id="PS50943">
    <property type="entry name" value="HTH_CROC1"/>
    <property type="match status" value="1"/>
</dbReference>
<evidence type="ECO:0000313" key="5">
    <source>
        <dbReference type="Proteomes" id="UP000239532"/>
    </source>
</evidence>
<keyword evidence="1" id="KW-0238">DNA-binding</keyword>
<evidence type="ECO:0000259" key="3">
    <source>
        <dbReference type="PROSITE" id="PS50943"/>
    </source>
</evidence>
<dbReference type="InterPro" id="IPR050807">
    <property type="entry name" value="TransReg_Diox_bact_type"/>
</dbReference>
<accession>A0A2S9WR13</accession>
<dbReference type="AlphaFoldDB" id="A0A2S9WR13"/>
<dbReference type="GO" id="GO:0003677">
    <property type="term" value="F:DNA binding"/>
    <property type="evidence" value="ECO:0007669"/>
    <property type="project" value="UniProtKB-KW"/>
</dbReference>
<feature type="transmembrane region" description="Helical" evidence="2">
    <location>
        <begin position="93"/>
        <end position="116"/>
    </location>
</feature>
<dbReference type="Pfam" id="PF01381">
    <property type="entry name" value="HTH_3"/>
    <property type="match status" value="1"/>
</dbReference>
<dbReference type="GO" id="GO:0003700">
    <property type="term" value="F:DNA-binding transcription factor activity"/>
    <property type="evidence" value="ECO:0007669"/>
    <property type="project" value="TreeGrafter"/>
</dbReference>
<evidence type="ECO:0000313" key="4">
    <source>
        <dbReference type="EMBL" id="PRP65898.1"/>
    </source>
</evidence>
<dbReference type="PANTHER" id="PTHR46797">
    <property type="entry name" value="HTH-TYPE TRANSCRIPTIONAL REGULATOR"/>
    <property type="match status" value="1"/>
</dbReference>
<evidence type="ECO:0000256" key="2">
    <source>
        <dbReference type="SAM" id="Phobius"/>
    </source>
</evidence>
<feature type="domain" description="HTH cro/C1-type" evidence="3">
    <location>
        <begin position="14"/>
        <end position="68"/>
    </location>
</feature>
<dbReference type="CDD" id="cd00093">
    <property type="entry name" value="HTH_XRE"/>
    <property type="match status" value="1"/>
</dbReference>
<dbReference type="Gene3D" id="1.10.260.40">
    <property type="entry name" value="lambda repressor-like DNA-binding domains"/>
    <property type="match status" value="1"/>
</dbReference>
<sequence length="277" mass="31097">MKEIMKQPQLGDYIANLRKEQGLTQEELVELCNINVRTIQRIEAGEVTPRNYTIKNILQALGSSFAEITQELQEKPKAEQAPENLLKNPKNGLWIAIVGMAYVLTSLPLTMIDLSLNFFDHAMVTSDIRFLIAILYSVLATVFYLGFSFNLKFKSPLLKISAVVYLIALLFAEILFMDMYNSSVNASFDALNIGMSIVVSIVFAIAIALLSIPFFQNRGRFSGPYKYLGYLLIVAAAFNLTVLLFPIGSLLVTLFEIMIVIYFIQNHQAFAKAKNID</sequence>
<feature type="transmembrane region" description="Helical" evidence="2">
    <location>
        <begin position="128"/>
        <end position="151"/>
    </location>
</feature>
<organism evidence="4 5">
    <name type="scientific">Nonlabens agnitus</name>
    <dbReference type="NCBI Taxonomy" id="870484"/>
    <lineage>
        <taxon>Bacteria</taxon>
        <taxon>Pseudomonadati</taxon>
        <taxon>Bacteroidota</taxon>
        <taxon>Flavobacteriia</taxon>
        <taxon>Flavobacteriales</taxon>
        <taxon>Flavobacteriaceae</taxon>
        <taxon>Nonlabens</taxon>
    </lineage>
</organism>
<reference evidence="4 5" key="1">
    <citation type="submission" date="2016-11" db="EMBL/GenBank/DDBJ databases">
        <title>Trade-off between light-utilization and light-protection in marine flavobacteria.</title>
        <authorList>
            <person name="Kumagai Y."/>
        </authorList>
    </citation>
    <scope>NUCLEOTIDE SEQUENCE [LARGE SCALE GENOMIC DNA]</scope>
    <source>
        <strain evidence="4 5">JCM 17109</strain>
    </source>
</reference>
<dbReference type="OrthoDB" id="1357763at2"/>
<keyword evidence="2" id="KW-0812">Transmembrane</keyword>
<dbReference type="EMBL" id="MQUC01000003">
    <property type="protein sequence ID" value="PRP65898.1"/>
    <property type="molecule type" value="Genomic_DNA"/>
</dbReference>
<dbReference type="Proteomes" id="UP000239532">
    <property type="component" value="Unassembled WGS sequence"/>
</dbReference>
<dbReference type="SUPFAM" id="SSF47413">
    <property type="entry name" value="lambda repressor-like DNA-binding domains"/>
    <property type="match status" value="1"/>
</dbReference>
<feature type="transmembrane region" description="Helical" evidence="2">
    <location>
        <begin position="163"/>
        <end position="181"/>
    </location>
</feature>
<feature type="transmembrane region" description="Helical" evidence="2">
    <location>
        <begin position="227"/>
        <end position="245"/>
    </location>
</feature>
<keyword evidence="2" id="KW-0472">Membrane</keyword>
<dbReference type="InterPro" id="IPR010982">
    <property type="entry name" value="Lambda_DNA-bd_dom_sf"/>
</dbReference>
<feature type="transmembrane region" description="Helical" evidence="2">
    <location>
        <begin position="251"/>
        <end position="271"/>
    </location>
</feature>